<evidence type="ECO:0000313" key="2">
    <source>
        <dbReference type="Proteomes" id="UP001307889"/>
    </source>
</evidence>
<organism evidence="1 2">
    <name type="scientific">Nesidiocoris tenuis</name>
    <dbReference type="NCBI Taxonomy" id="355587"/>
    <lineage>
        <taxon>Eukaryota</taxon>
        <taxon>Metazoa</taxon>
        <taxon>Ecdysozoa</taxon>
        <taxon>Arthropoda</taxon>
        <taxon>Hexapoda</taxon>
        <taxon>Insecta</taxon>
        <taxon>Pterygota</taxon>
        <taxon>Neoptera</taxon>
        <taxon>Paraneoptera</taxon>
        <taxon>Hemiptera</taxon>
        <taxon>Heteroptera</taxon>
        <taxon>Panheteroptera</taxon>
        <taxon>Cimicomorpha</taxon>
        <taxon>Miridae</taxon>
        <taxon>Dicyphina</taxon>
        <taxon>Nesidiocoris</taxon>
    </lineage>
</organism>
<reference evidence="1 2" key="1">
    <citation type="submission" date="2023-09" db="EMBL/GenBank/DDBJ databases">
        <title>Nesidiocoris tenuis whole genome shotgun sequence.</title>
        <authorList>
            <person name="Shibata T."/>
            <person name="Shimoda M."/>
            <person name="Kobayashi T."/>
            <person name="Uehara T."/>
        </authorList>
    </citation>
    <scope>NUCLEOTIDE SEQUENCE [LARGE SCALE GENOMIC DNA]</scope>
    <source>
        <strain evidence="1 2">Japan</strain>
    </source>
</reference>
<proteinExistence type="predicted"/>
<name>A0ABN7AGM8_9HEMI</name>
<sequence length="89" mass="9973">MSPYWHGGGMRIMRGRDYGRVPCAPFPPRLVLLLLPPTRPQITRFPLSLPNEKGQAFIIIGPAAPQIRRFQQHGPDRRTGGRGMEITVA</sequence>
<dbReference type="EMBL" id="AP028909">
    <property type="protein sequence ID" value="BES89497.1"/>
    <property type="molecule type" value="Genomic_DNA"/>
</dbReference>
<keyword evidence="2" id="KW-1185">Reference proteome</keyword>
<dbReference type="Proteomes" id="UP001307889">
    <property type="component" value="Chromosome 1"/>
</dbReference>
<protein>
    <submittedName>
        <fullName evidence="1">Uncharacterized protein</fullName>
    </submittedName>
</protein>
<gene>
    <name evidence="1" type="ORF">NTJ_02304</name>
</gene>
<evidence type="ECO:0000313" key="1">
    <source>
        <dbReference type="EMBL" id="BES89497.1"/>
    </source>
</evidence>
<accession>A0ABN7AGM8</accession>